<dbReference type="Gene3D" id="3.30.1590.10">
    <property type="entry name" value="Maltooligosyl trehalose synthase, domain 2"/>
    <property type="match status" value="1"/>
</dbReference>
<evidence type="ECO:0000256" key="3">
    <source>
        <dbReference type="ARBA" id="ARBA00023295"/>
    </source>
</evidence>
<keyword evidence="3" id="KW-0326">Glycosidase</keyword>
<dbReference type="Pfam" id="PF00128">
    <property type="entry name" value="Alpha-amylase"/>
    <property type="match status" value="1"/>
</dbReference>
<dbReference type="CDD" id="cd02856">
    <property type="entry name" value="E_set_GDE_Isoamylase_N"/>
    <property type="match status" value="1"/>
</dbReference>
<gene>
    <name evidence="5" type="primary">glgX</name>
    <name evidence="5" type="ORF">LZC94_29890</name>
</gene>
<dbReference type="Gene3D" id="2.60.40.1180">
    <property type="entry name" value="Golgi alpha-mannosidase II"/>
    <property type="match status" value="1"/>
</dbReference>
<dbReference type="EMBL" id="CP089984">
    <property type="protein sequence ID" value="WXB12054.1"/>
    <property type="molecule type" value="Genomic_DNA"/>
</dbReference>
<dbReference type="NCBIfam" id="TIGR02100">
    <property type="entry name" value="glgX_debranch"/>
    <property type="match status" value="1"/>
</dbReference>
<dbReference type="Gene3D" id="2.60.40.10">
    <property type="entry name" value="Immunoglobulins"/>
    <property type="match status" value="1"/>
</dbReference>
<evidence type="ECO:0000259" key="4">
    <source>
        <dbReference type="SMART" id="SM00642"/>
    </source>
</evidence>
<reference evidence="5 6" key="1">
    <citation type="submission" date="2021-12" db="EMBL/GenBank/DDBJ databases">
        <title>Discovery of the Pendulisporaceae a myxobacterial family with distinct sporulation behavior and unique specialized metabolism.</title>
        <authorList>
            <person name="Garcia R."/>
            <person name="Popoff A."/>
            <person name="Bader C.D."/>
            <person name="Loehr J."/>
            <person name="Walesch S."/>
            <person name="Walt C."/>
            <person name="Boldt J."/>
            <person name="Bunk B."/>
            <person name="Haeckl F.J.F.P.J."/>
            <person name="Gunesch A.P."/>
            <person name="Birkelbach J."/>
            <person name="Nuebel U."/>
            <person name="Pietschmann T."/>
            <person name="Bach T."/>
            <person name="Mueller R."/>
        </authorList>
    </citation>
    <scope>NUCLEOTIDE SEQUENCE [LARGE SCALE GENOMIC DNA]</scope>
    <source>
        <strain evidence="5 6">MSr11954</strain>
    </source>
</reference>
<dbReference type="InterPro" id="IPR014756">
    <property type="entry name" value="Ig_E-set"/>
</dbReference>
<dbReference type="PANTHER" id="PTHR43002">
    <property type="entry name" value="GLYCOGEN DEBRANCHING ENZYME"/>
    <property type="match status" value="1"/>
</dbReference>
<evidence type="ECO:0000256" key="1">
    <source>
        <dbReference type="ARBA" id="ARBA00008061"/>
    </source>
</evidence>
<dbReference type="InterPro" id="IPR017853">
    <property type="entry name" value="GH"/>
</dbReference>
<dbReference type="RefSeq" id="WP_394821671.1">
    <property type="nucleotide sequence ID" value="NZ_CP089984.1"/>
</dbReference>
<dbReference type="InterPro" id="IPR006047">
    <property type="entry name" value="GH13_cat_dom"/>
</dbReference>
<dbReference type="Pfam" id="PF02922">
    <property type="entry name" value="CBM_48"/>
    <property type="match status" value="1"/>
</dbReference>
<dbReference type="InterPro" id="IPR013780">
    <property type="entry name" value="Glyco_hydro_b"/>
</dbReference>
<dbReference type="Proteomes" id="UP001370348">
    <property type="component" value="Chromosome"/>
</dbReference>
<name>A0ABZ2LMC0_9BACT</name>
<protein>
    <submittedName>
        <fullName evidence="5">Glycogen debranching protein GlgX</fullName>
    </submittedName>
</protein>
<dbReference type="NCBIfam" id="TIGR02401">
    <property type="entry name" value="trehalose_TreY"/>
    <property type="match status" value="1"/>
</dbReference>
<keyword evidence="2" id="KW-0378">Hydrolase</keyword>
<dbReference type="InterPro" id="IPR012767">
    <property type="entry name" value="Trehalose_TreY"/>
</dbReference>
<dbReference type="Gene3D" id="3.20.20.80">
    <property type="entry name" value="Glycosidases"/>
    <property type="match status" value="4"/>
</dbReference>
<evidence type="ECO:0000313" key="6">
    <source>
        <dbReference type="Proteomes" id="UP001370348"/>
    </source>
</evidence>
<dbReference type="SUPFAM" id="SSF51445">
    <property type="entry name" value="(Trans)glycosidases"/>
    <property type="match status" value="2"/>
</dbReference>
<proteinExistence type="inferred from homology"/>
<dbReference type="SMART" id="SM00642">
    <property type="entry name" value="Aamy"/>
    <property type="match status" value="1"/>
</dbReference>
<keyword evidence="6" id="KW-1185">Reference proteome</keyword>
<feature type="domain" description="Glycosyl hydrolase family 13 catalytic" evidence="4">
    <location>
        <begin position="156"/>
        <end position="569"/>
    </location>
</feature>
<accession>A0ABZ2LMC0</accession>
<dbReference type="CDD" id="cd11336">
    <property type="entry name" value="AmyAc_MTSase"/>
    <property type="match status" value="1"/>
</dbReference>
<evidence type="ECO:0000256" key="2">
    <source>
        <dbReference type="ARBA" id="ARBA00022801"/>
    </source>
</evidence>
<dbReference type="InterPro" id="IPR013783">
    <property type="entry name" value="Ig-like_fold"/>
</dbReference>
<dbReference type="SUPFAM" id="SSF81296">
    <property type="entry name" value="E set domains"/>
    <property type="match status" value="1"/>
</dbReference>
<organism evidence="5 6">
    <name type="scientific">Pendulispora albinea</name>
    <dbReference type="NCBI Taxonomy" id="2741071"/>
    <lineage>
        <taxon>Bacteria</taxon>
        <taxon>Pseudomonadati</taxon>
        <taxon>Myxococcota</taxon>
        <taxon>Myxococcia</taxon>
        <taxon>Myxococcales</taxon>
        <taxon>Sorangiineae</taxon>
        <taxon>Pendulisporaceae</taxon>
        <taxon>Pendulispora</taxon>
    </lineage>
</organism>
<comment type="similarity">
    <text evidence="1">Belongs to the glycosyl hydrolase 13 family.</text>
</comment>
<dbReference type="CDD" id="cd11326">
    <property type="entry name" value="AmyAc_Glg_debranch"/>
    <property type="match status" value="1"/>
</dbReference>
<dbReference type="InterPro" id="IPR044505">
    <property type="entry name" value="GlgX_Isoamylase_N_E_set"/>
</dbReference>
<dbReference type="InterPro" id="IPR011837">
    <property type="entry name" value="Glycogen_debranch_GlgX"/>
</dbReference>
<evidence type="ECO:0000313" key="5">
    <source>
        <dbReference type="EMBL" id="WXB12054.1"/>
    </source>
</evidence>
<sequence length="1653" mass="187061">MKLLPGTPYPLGATWDGAGVNFALYSENATQVELCLFDADGRETRLPIPDRTAFVWHAYAPGLMPGQRYGYRVHGPYEPERGLRFHPNVVLLDPYAHAVDGTENWDRGCFAYQLGHRDGDAAPIETDALGVPRAVVVDHEFDWEGDAPLRTPLHRSVIYEAHVRGLTKLHPEIPESIRGTYSAVAHPAIVRHLRELGVTAIELMPIHAFVDDKRLLDLGLRNYWGYNTIGFFAPDVRYRSGGELGSEVREFKTMVKTLHRAGIEVILDVVYNHTAEGNQLGPTFNFKGIDNPTYYRLVGESPRYYFDYTGTGNTLNVRHPQVLALIMDSLRYWASEMHVDGFRFDLASALARQLHDVDQLSSFFTLIHQSPALSEVKLIAEPWDVGEGGYQVGNFPIRWAEWNGRYRDSVRALWRGDGRAGEVGYRLTGSSDLYEASGRRPSASINLITAHDGFTLNDLVTYEVKHNEANGENNQDGSNNEHSWNCGVEGPTEDPGINALRARQRRNLLATLLLSQGTPMLVAGDEFARTQHGNNNAYCQDNPTSWVDWNWSDEGRKLFEFVKRLLRIRREHPALNRSKFFQGRDIHNTDLPDLAWFRCDGRPMTVDDWNAPRPVCVAMFLAGRGIDEVDENGRRLVDDNLLLLINATPETQTFTIPELETVREPWHVLVDTNDDQAVETCTPGETTVAVARSLKFFWAPSRVVRTGGALHTLLSTYRLQLHAGFGFKAARDALDYVVALGVSDLYVSPLLAAARGSTHGYDVVDHNRLNEELGTEAEFLELSDRLKERGLGLVLDWVPNHMGIAVGQNTTWDDVLENGQSSLCAEYFDIDWCPPKADLENRVLLPILGDQYGIVLERGELRVVWENGFFRLAYGDARVPLAPETLVPLGERALTTMELDEGADARMEFESILSAMRHLPDRRQTSPESRKERAREKEIIKRRLEELVSRAPEVLAGIERALLAINGTSDDPRSFDALDDLLQRQSYRLASWRVAAEEINFRRFFDVNDLAAIRMELPSVFERSHGLVFKLLDEHRVQALRLDHTDGLYDPFVYFESLQHRFHATPGVELAEAGPDDLTRPLPLLVEKILEPSERLPATWPIDGTTGYEFLAAVRGLWVDPRAEDALTSFHGQFTGDRRSFKDHVYESKWHIMRFTLASEMQILGRALERIAARNRRSRDFTFVSLARALSETISVFSVYRTYVREQEPPSEEEVRRIKTAIATAQKNNPSMSATVFSFLEDVLLLRVDPGDENRAEHVRFALRFQQLTGPVMAKAVEDTAFYRYHRLICLNEVGGAPSKFGTSIDEFHAQNTDRERSWPLSMISTSTHDTKRGEDASARIAVLSEMPEAWRRAVRRFSDLTQGMRSAREGAPSRGLEYLFYQALIGAWPLGWNGRDGREEFTQRIESFLLKAAKEAKQETSWANPNAAYDEALIQFVRRVMSHDAFLEDVRRFCEIIAPYGAVNGLGQCLLRYCSPGVADTYQGSELWNQSFVDPDNRRPVDFVRRRQMLSRIQERSSDRAALSRDLLETFTDGAVKLYVTHVALSLRKEKRELFLRGDYEALADGDHVVAFTRAFGDDRLVCCVPRLSYSLTRGETPWPIGQVWGAERLRIPHPGTYRNLMTGASLRIDGAVPMAELLATFPVALLLREAK</sequence>
<dbReference type="InterPro" id="IPR004193">
    <property type="entry name" value="Glyco_hydro_13_N"/>
</dbReference>
<dbReference type="SUPFAM" id="SSF51011">
    <property type="entry name" value="Glycosyl hydrolase domain"/>
    <property type="match status" value="1"/>
</dbReference>